<sequence>MTALTQGTCGQVTKNVPGPPVELQARREQRRQDGVTLAAQPDARLVTPNSELVLMDQHEAQGWRVRHKGERLDHLFEVRCDWVRTYGRADKHAIDSPDGSLTYDELDARANQLARYLRLRGAGAGDRIGLLLDRPTDSYAAILAVLKIGAAYVPLDVDVTAGEIGIAGIGLACGYLNRDDLTEKAYIPDFLGIPANPSGRIFRAGDLGRVNPDGEIEYVSQIDGGRIDGDRIDGNGAARRYWTEIDEIESDLLRASQASAPPAIELPVPEAVDLLVPQAVEPPVPQAIDLPVPQAIDLPELQVIDLPVPRAEKPLPAVDRVKPPASPAGAAATTDTERELSALLSEVVGVDRVEVDANFFDELGADSMVLARFCARLRRREDLPSISMKDVYQHPTIRGLATAFAPAPVAAPPPARSETERALTEVLAEVLGSDQVTADSHFFDELGADSMVMTRFCARLRKREDLPSISIKDVYQHPTIRGLAIAFTDQAPTAPVGSSAPASTSSPVPPKPEARRPASTREYLFCGALQFLLFLGYAFVYARIFESAFLWITAGETLLDKYLRAVATGGAIFLLQCTLPILAKWVLIGRWKPQEIRVWSLAYVRFWFVKTLIQANPLVRLFIGSPLYVLYLRALGAKIGRGVVIFSKHMPVCTDLLTIGDGTVIRKDTFLTCYRAHAGLIQTGTVTLGKDVFVGEATVIDIETSMGDGAQIGHSSSLHRGQSVPDGERWHGSPGQRSETNYRPAGAADCGSARRAVYSALQLLKVLVLYVPLAFGVASLFFSEISWLGALLGSEPLTWTSWSFYGQALIASVVFFFGALLLTVLVSFTVPRVLNLAIEPDKVYPLYGFHYALHRTIARMTNAKFLTTLFGDSSYIAHYLRFLGYKLSPLVQAGSNFGKETRHETPYLVSVGTGTVCADGISFVNADFSSTSFSVSRASIGANSFTGNVITYPSQGKIGDNCLLGTKVLVPIDGEVRENVGLLGSPSFEIPRTVARDSRFHHLASGDELRRGLAGKNRHNTVTIALHLLAQWFLSFVLILGALCATDLYASRGTSALALWAVLSLVISVFYQVLVERAARGFRALRPTYCSIYQLDFWRVERFLKNSSDAHMVLNGTPFKNLAWRMLGVRLGKRLFDDGCSMAEKNMVTIGDDVTLNAGSAIQCHSQEDYAYKSDYITVGSGCTVGTAALVHYGVTMGDGAVLAPDSFLMKGEEVPPNAHWGGNPAHEMRDPMLVVEAPALNAAAPVLVEQPRSAAPVEGTSVAAGGLVPPSAELAPSPEPLTAAAPVPPPDPAEMRWFGYGDLPVLDAGLQQGR</sequence>
<keyword evidence="2" id="KW-0597">Phosphoprotein</keyword>
<dbReference type="PROSITE" id="PS50075">
    <property type="entry name" value="CARRIER"/>
    <property type="match status" value="2"/>
</dbReference>
<dbReference type="RefSeq" id="WP_343979873.1">
    <property type="nucleotide sequence ID" value="NZ_BAAAJG010000011.1"/>
</dbReference>
<evidence type="ECO:0000259" key="5">
    <source>
        <dbReference type="PROSITE" id="PS50075"/>
    </source>
</evidence>
<dbReference type="InterPro" id="IPR036736">
    <property type="entry name" value="ACP-like_sf"/>
</dbReference>
<keyword evidence="1" id="KW-0596">Phosphopantetheine</keyword>
<dbReference type="SUPFAM" id="SSF56801">
    <property type="entry name" value="Acetyl-CoA synthetase-like"/>
    <property type="match status" value="2"/>
</dbReference>
<feature type="transmembrane region" description="Helical" evidence="4">
    <location>
        <begin position="763"/>
        <end position="782"/>
    </location>
</feature>
<feature type="transmembrane region" description="Helical" evidence="4">
    <location>
        <begin position="523"/>
        <end position="542"/>
    </location>
</feature>
<dbReference type="NCBIfam" id="TIGR02353">
    <property type="entry name" value="NRPS_term_dom"/>
    <property type="match status" value="1"/>
</dbReference>
<evidence type="ECO:0000313" key="6">
    <source>
        <dbReference type="EMBL" id="MFD1531720.1"/>
    </source>
</evidence>
<evidence type="ECO:0000256" key="2">
    <source>
        <dbReference type="ARBA" id="ARBA00022553"/>
    </source>
</evidence>
<protein>
    <submittedName>
        <fullName evidence="6">Pls/PosA family non-ribosomal peptide synthetase</fullName>
    </submittedName>
</protein>
<dbReference type="InterPro" id="IPR011004">
    <property type="entry name" value="Trimer_LpxA-like_sf"/>
</dbReference>
<feature type="compositionally biased region" description="Low complexity" evidence="3">
    <location>
        <begin position="494"/>
        <end position="506"/>
    </location>
</feature>
<keyword evidence="4" id="KW-0812">Transmembrane</keyword>
<dbReference type="Gene3D" id="1.10.1200.10">
    <property type="entry name" value="ACP-like"/>
    <property type="match status" value="2"/>
</dbReference>
<keyword evidence="4" id="KW-0472">Membrane</keyword>
<evidence type="ECO:0000256" key="3">
    <source>
        <dbReference type="SAM" id="MobiDB-lite"/>
    </source>
</evidence>
<evidence type="ECO:0000313" key="7">
    <source>
        <dbReference type="Proteomes" id="UP001597145"/>
    </source>
</evidence>
<feature type="region of interest" description="Disordered" evidence="3">
    <location>
        <begin position="494"/>
        <end position="515"/>
    </location>
</feature>
<feature type="region of interest" description="Disordered" evidence="3">
    <location>
        <begin position="714"/>
        <end position="744"/>
    </location>
</feature>
<evidence type="ECO:0000256" key="4">
    <source>
        <dbReference type="SAM" id="Phobius"/>
    </source>
</evidence>
<organism evidence="6 7">
    <name type="scientific">Pseudonocardia aurantiaca</name>
    <dbReference type="NCBI Taxonomy" id="75290"/>
    <lineage>
        <taxon>Bacteria</taxon>
        <taxon>Bacillati</taxon>
        <taxon>Actinomycetota</taxon>
        <taxon>Actinomycetes</taxon>
        <taxon>Pseudonocardiales</taxon>
        <taxon>Pseudonocardiaceae</taxon>
        <taxon>Pseudonocardia</taxon>
    </lineage>
</organism>
<feature type="transmembrane region" description="Helical" evidence="4">
    <location>
        <begin position="562"/>
        <end position="587"/>
    </location>
</feature>
<feature type="domain" description="Carrier" evidence="5">
    <location>
        <begin position="331"/>
        <end position="408"/>
    </location>
</feature>
<keyword evidence="4" id="KW-1133">Transmembrane helix</keyword>
<dbReference type="PANTHER" id="PTHR45527">
    <property type="entry name" value="NONRIBOSOMAL PEPTIDE SYNTHETASE"/>
    <property type="match status" value="1"/>
</dbReference>
<dbReference type="EMBL" id="JBHUCP010000014">
    <property type="protein sequence ID" value="MFD1531720.1"/>
    <property type="molecule type" value="Genomic_DNA"/>
</dbReference>
<gene>
    <name evidence="6" type="ORF">ACFSCY_20005</name>
</gene>
<accession>A0ABW4FMC4</accession>
<feature type="region of interest" description="Disordered" evidence="3">
    <location>
        <begin position="1269"/>
        <end position="1290"/>
    </location>
</feature>
<reference evidence="7" key="1">
    <citation type="journal article" date="2019" name="Int. J. Syst. Evol. Microbiol.">
        <title>The Global Catalogue of Microorganisms (GCM) 10K type strain sequencing project: providing services to taxonomists for standard genome sequencing and annotation.</title>
        <authorList>
            <consortium name="The Broad Institute Genomics Platform"/>
            <consortium name="The Broad Institute Genome Sequencing Center for Infectious Disease"/>
            <person name="Wu L."/>
            <person name="Ma J."/>
        </authorList>
    </citation>
    <scope>NUCLEOTIDE SEQUENCE [LARGE SCALE GENOMIC DNA]</scope>
    <source>
        <strain evidence="7">JCM 12165</strain>
    </source>
</reference>
<dbReference type="Proteomes" id="UP001597145">
    <property type="component" value="Unassembled WGS sequence"/>
</dbReference>
<comment type="caution">
    <text evidence="6">The sequence shown here is derived from an EMBL/GenBank/DDBJ whole genome shotgun (WGS) entry which is preliminary data.</text>
</comment>
<dbReference type="Pfam" id="PF00501">
    <property type="entry name" value="AMP-binding"/>
    <property type="match status" value="1"/>
</dbReference>
<feature type="compositionally biased region" description="Low complexity" evidence="3">
    <location>
        <begin position="1270"/>
        <end position="1286"/>
    </location>
</feature>
<dbReference type="InterPro" id="IPR012728">
    <property type="entry name" value="Pls/PosA_C"/>
</dbReference>
<dbReference type="PANTHER" id="PTHR45527:SF1">
    <property type="entry name" value="FATTY ACID SYNTHASE"/>
    <property type="match status" value="1"/>
</dbReference>
<proteinExistence type="predicted"/>
<keyword evidence="7" id="KW-1185">Reference proteome</keyword>
<dbReference type="Gene3D" id="2.160.10.10">
    <property type="entry name" value="Hexapeptide repeat proteins"/>
    <property type="match status" value="2"/>
</dbReference>
<dbReference type="Pfam" id="PF00550">
    <property type="entry name" value="PP-binding"/>
    <property type="match status" value="2"/>
</dbReference>
<dbReference type="InterPro" id="IPR042099">
    <property type="entry name" value="ANL_N_sf"/>
</dbReference>
<dbReference type="Gene3D" id="3.40.50.12780">
    <property type="entry name" value="N-terminal domain of ligase-like"/>
    <property type="match status" value="2"/>
</dbReference>
<feature type="transmembrane region" description="Helical" evidence="4">
    <location>
        <begin position="1024"/>
        <end position="1050"/>
    </location>
</feature>
<name>A0ABW4FMC4_9PSEU</name>
<feature type="transmembrane region" description="Helical" evidence="4">
    <location>
        <begin position="1056"/>
        <end position="1075"/>
    </location>
</feature>
<dbReference type="SMART" id="SM00823">
    <property type="entry name" value="PKS_PP"/>
    <property type="match status" value="2"/>
</dbReference>
<dbReference type="SUPFAM" id="SSF51161">
    <property type="entry name" value="Trimeric LpxA-like enzymes"/>
    <property type="match status" value="2"/>
</dbReference>
<dbReference type="InterPro" id="IPR000873">
    <property type="entry name" value="AMP-dep_synth/lig_dom"/>
</dbReference>
<dbReference type="SUPFAM" id="SSF47336">
    <property type="entry name" value="ACP-like"/>
    <property type="match status" value="2"/>
</dbReference>
<feature type="domain" description="Carrier" evidence="5">
    <location>
        <begin position="414"/>
        <end position="491"/>
    </location>
</feature>
<feature type="transmembrane region" description="Helical" evidence="4">
    <location>
        <begin position="802"/>
        <end position="826"/>
    </location>
</feature>
<evidence type="ECO:0000256" key="1">
    <source>
        <dbReference type="ARBA" id="ARBA00022450"/>
    </source>
</evidence>
<dbReference type="InterPro" id="IPR009081">
    <property type="entry name" value="PP-bd_ACP"/>
</dbReference>
<dbReference type="InterPro" id="IPR020806">
    <property type="entry name" value="PKS_PP-bd"/>
</dbReference>